<evidence type="ECO:0000256" key="1">
    <source>
        <dbReference type="ARBA" id="ARBA00010617"/>
    </source>
</evidence>
<dbReference type="GO" id="GO:0004497">
    <property type="term" value="F:monooxygenase activity"/>
    <property type="evidence" value="ECO:0007669"/>
    <property type="project" value="UniProtKB-KW"/>
</dbReference>
<name>A0A923MVS1_9BURK</name>
<dbReference type="InterPro" id="IPR050196">
    <property type="entry name" value="Cytochrome_P450_Monoox"/>
</dbReference>
<keyword evidence="6 8" id="KW-0503">Monooxygenase</keyword>
<evidence type="ECO:0000313" key="9">
    <source>
        <dbReference type="EMBL" id="MBC5785613.1"/>
    </source>
</evidence>
<dbReference type="Proteomes" id="UP000608513">
    <property type="component" value="Unassembled WGS sequence"/>
</dbReference>
<dbReference type="PRINTS" id="PR00385">
    <property type="entry name" value="P450"/>
</dbReference>
<dbReference type="InterPro" id="IPR002401">
    <property type="entry name" value="Cyt_P450_E_grp-I"/>
</dbReference>
<proteinExistence type="inferred from homology"/>
<dbReference type="GO" id="GO:0020037">
    <property type="term" value="F:heme binding"/>
    <property type="evidence" value="ECO:0007669"/>
    <property type="project" value="InterPro"/>
</dbReference>
<sequence>MKHFCPAYPAPRATRASPLELFRATRRSWLEPLYERSYRMQMGEVHLPGLDLYMVNQPSLVRRVLVKEWQQFPKSPRLVAALQPLLGGGLLIANGEAWVRQRRTLQAVYSQASVDMVFPHMLAACEAMLERWRQLPQGSHDLEPDLNHVAADVIFRTIFSQPIEGADARKVFQAFQAYQAVAPALTLPALFGLRWFTMPWHRRRSARAAAQIRQLIEAMVRPRMEAMARGERPEQTDMLSVLLEARDPETGAALAFDEVVDQVAVMFLAGHETTASALTWALHLLANAPDVQERAHAEVAARMGARAPRVDDLKELPLVWNVFREALRLFPPVGFLAREAAAACPMRDKQVPAGATVMVAPWLIQRHRELWQEPDAFDPDRYLRPDGQEGLREAWLPFGLGPRACLGAAFALQEAALVLATVLRAYRLHPAAGHVPWPVGRLTIRPANGLRLVLEARRAA</sequence>
<keyword evidence="4 8" id="KW-0560">Oxidoreductase</keyword>
<dbReference type="GO" id="GO:0016705">
    <property type="term" value="F:oxidoreductase activity, acting on paired donors, with incorporation or reduction of molecular oxygen"/>
    <property type="evidence" value="ECO:0007669"/>
    <property type="project" value="InterPro"/>
</dbReference>
<keyword evidence="2 7" id="KW-0349">Heme</keyword>
<comment type="cofactor">
    <cofactor evidence="7">
        <name>heme</name>
        <dbReference type="ChEBI" id="CHEBI:30413"/>
    </cofactor>
</comment>
<dbReference type="InterPro" id="IPR036396">
    <property type="entry name" value="Cyt_P450_sf"/>
</dbReference>
<evidence type="ECO:0000256" key="5">
    <source>
        <dbReference type="ARBA" id="ARBA00023004"/>
    </source>
</evidence>
<evidence type="ECO:0000313" key="10">
    <source>
        <dbReference type="Proteomes" id="UP000608513"/>
    </source>
</evidence>
<evidence type="ECO:0000256" key="3">
    <source>
        <dbReference type="ARBA" id="ARBA00022723"/>
    </source>
</evidence>
<dbReference type="SUPFAM" id="SSF48264">
    <property type="entry name" value="Cytochrome P450"/>
    <property type="match status" value="1"/>
</dbReference>
<dbReference type="InterPro" id="IPR017972">
    <property type="entry name" value="Cyt_P450_CS"/>
</dbReference>
<dbReference type="GO" id="GO:0005506">
    <property type="term" value="F:iron ion binding"/>
    <property type="evidence" value="ECO:0007669"/>
    <property type="project" value="InterPro"/>
</dbReference>
<dbReference type="PROSITE" id="PS00086">
    <property type="entry name" value="CYTOCHROME_P450"/>
    <property type="match status" value="1"/>
</dbReference>
<dbReference type="Pfam" id="PF00067">
    <property type="entry name" value="p450"/>
    <property type="match status" value="1"/>
</dbReference>
<accession>A0A923MVS1</accession>
<comment type="similarity">
    <text evidence="1 8">Belongs to the cytochrome P450 family.</text>
</comment>
<dbReference type="RefSeq" id="WP_187078359.1">
    <property type="nucleotide sequence ID" value="NZ_JACORT010000011.1"/>
</dbReference>
<reference evidence="9" key="1">
    <citation type="submission" date="2020-08" db="EMBL/GenBank/DDBJ databases">
        <title>Ramlibacter sp. USB13 16S ribosomal RNA gene genome sequencing and assembly.</title>
        <authorList>
            <person name="Kang M."/>
        </authorList>
    </citation>
    <scope>NUCLEOTIDE SEQUENCE</scope>
    <source>
        <strain evidence="9">USB13</strain>
    </source>
</reference>
<dbReference type="PANTHER" id="PTHR24291">
    <property type="entry name" value="CYTOCHROME P450 FAMILY 4"/>
    <property type="match status" value="1"/>
</dbReference>
<evidence type="ECO:0000256" key="4">
    <source>
        <dbReference type="ARBA" id="ARBA00023002"/>
    </source>
</evidence>
<keyword evidence="3 7" id="KW-0479">Metal-binding</keyword>
<dbReference type="PRINTS" id="PR00463">
    <property type="entry name" value="EP450I"/>
</dbReference>
<dbReference type="PANTHER" id="PTHR24291:SF50">
    <property type="entry name" value="BIFUNCTIONAL ALBAFLAVENONE MONOOXYGENASE_TERPENE SYNTHASE"/>
    <property type="match status" value="1"/>
</dbReference>
<evidence type="ECO:0000256" key="7">
    <source>
        <dbReference type="PIRSR" id="PIRSR602401-1"/>
    </source>
</evidence>
<keyword evidence="10" id="KW-1185">Reference proteome</keyword>
<dbReference type="InterPro" id="IPR001128">
    <property type="entry name" value="Cyt_P450"/>
</dbReference>
<evidence type="ECO:0000256" key="6">
    <source>
        <dbReference type="ARBA" id="ARBA00023033"/>
    </source>
</evidence>
<keyword evidence="5 7" id="KW-0408">Iron</keyword>
<organism evidence="9 10">
    <name type="scientific">Ramlibacter cellulosilyticus</name>
    <dbReference type="NCBI Taxonomy" id="2764187"/>
    <lineage>
        <taxon>Bacteria</taxon>
        <taxon>Pseudomonadati</taxon>
        <taxon>Pseudomonadota</taxon>
        <taxon>Betaproteobacteria</taxon>
        <taxon>Burkholderiales</taxon>
        <taxon>Comamonadaceae</taxon>
        <taxon>Ramlibacter</taxon>
    </lineage>
</organism>
<dbReference type="Gene3D" id="1.10.630.10">
    <property type="entry name" value="Cytochrome P450"/>
    <property type="match status" value="1"/>
</dbReference>
<dbReference type="EMBL" id="JACORT010000011">
    <property type="protein sequence ID" value="MBC5785613.1"/>
    <property type="molecule type" value="Genomic_DNA"/>
</dbReference>
<protein>
    <submittedName>
        <fullName evidence="9">Cytochrome P450</fullName>
    </submittedName>
</protein>
<comment type="caution">
    <text evidence="9">The sequence shown here is derived from an EMBL/GenBank/DDBJ whole genome shotgun (WGS) entry which is preliminary data.</text>
</comment>
<evidence type="ECO:0000256" key="2">
    <source>
        <dbReference type="ARBA" id="ARBA00022617"/>
    </source>
</evidence>
<feature type="binding site" description="axial binding residue" evidence="7">
    <location>
        <position position="405"/>
    </location>
    <ligand>
        <name>heme</name>
        <dbReference type="ChEBI" id="CHEBI:30413"/>
    </ligand>
    <ligandPart>
        <name>Fe</name>
        <dbReference type="ChEBI" id="CHEBI:18248"/>
    </ligandPart>
</feature>
<dbReference type="AlphaFoldDB" id="A0A923MVS1"/>
<evidence type="ECO:0000256" key="8">
    <source>
        <dbReference type="RuleBase" id="RU000461"/>
    </source>
</evidence>
<gene>
    <name evidence="9" type="ORF">H8N03_21915</name>
</gene>